<dbReference type="AlphaFoldDB" id="A0A836KKC7"/>
<gene>
    <name evidence="2" type="ORF">CUR178_05490</name>
</gene>
<evidence type="ECO:0000256" key="1">
    <source>
        <dbReference type="SAM" id="MobiDB-lite"/>
    </source>
</evidence>
<sequence>MWCAEDAAEKEENSRRTEEQQRPNSSASKSRMEGVAQGGSVAAATPLVATDEPASSPATPQLAAAHVCSRFIKLANQVKQWLWQLEDGEDKGVIDAGSCDGADGAPYQPLAG</sequence>
<feature type="region of interest" description="Disordered" evidence="1">
    <location>
        <begin position="1"/>
        <end position="62"/>
    </location>
</feature>
<organism evidence="2 3">
    <name type="scientific">Leishmania enriettii</name>
    <dbReference type="NCBI Taxonomy" id="5663"/>
    <lineage>
        <taxon>Eukaryota</taxon>
        <taxon>Discoba</taxon>
        <taxon>Euglenozoa</taxon>
        <taxon>Kinetoplastea</taxon>
        <taxon>Metakinetoplastina</taxon>
        <taxon>Trypanosomatida</taxon>
        <taxon>Trypanosomatidae</taxon>
        <taxon>Leishmaniinae</taxon>
        <taxon>Leishmania</taxon>
    </lineage>
</organism>
<protein>
    <submittedName>
        <fullName evidence="2">Uncharacterized protein</fullName>
    </submittedName>
</protein>
<reference evidence="2 3" key="1">
    <citation type="submission" date="2021-02" db="EMBL/GenBank/DDBJ databases">
        <title>Leishmania (Mundinia) enrietti genome sequencing and assembly.</title>
        <authorList>
            <person name="Almutairi H."/>
            <person name="Gatherer D."/>
        </authorList>
    </citation>
    <scope>NUCLEOTIDE SEQUENCE [LARGE SCALE GENOMIC DNA]</scope>
    <source>
        <strain evidence="2">CUR178</strain>
    </source>
</reference>
<comment type="caution">
    <text evidence="2">The sequence shown here is derived from an EMBL/GenBank/DDBJ whole genome shotgun (WGS) entry which is preliminary data.</text>
</comment>
<dbReference type="KEGG" id="lenr:94172689"/>
<dbReference type="GeneID" id="94172689"/>
<feature type="compositionally biased region" description="Basic and acidic residues" evidence="1">
    <location>
        <begin position="10"/>
        <end position="21"/>
    </location>
</feature>
<dbReference type="RefSeq" id="XP_067692967.1">
    <property type="nucleotide sequence ID" value="XM_067837179.1"/>
</dbReference>
<accession>A0A836KKC7</accession>
<proteinExistence type="predicted"/>
<name>A0A836KKC7_LEIEN</name>
<evidence type="ECO:0000313" key="3">
    <source>
        <dbReference type="Proteomes" id="UP000674179"/>
    </source>
</evidence>
<dbReference type="EMBL" id="JAFHKP010000023">
    <property type="protein sequence ID" value="KAG5478909.1"/>
    <property type="molecule type" value="Genomic_DNA"/>
</dbReference>
<evidence type="ECO:0000313" key="2">
    <source>
        <dbReference type="EMBL" id="KAG5478909.1"/>
    </source>
</evidence>
<keyword evidence="3" id="KW-1185">Reference proteome</keyword>
<dbReference type="Proteomes" id="UP000674179">
    <property type="component" value="Chromosome 23"/>
</dbReference>